<sequence length="159" mass="17091">MGSCAARIGIACLALMGIAGGAAAAECRPDTVEFRGAGTARFTVEVADDAAERARGLMFRESLPRSAGMLFVYDHAQSVSFWMRNTLIPLDMIFVDDTGIVRRVHENARPHDETPIPGGDDIQMVIEVNGGLARRLGIEEGSEMRSPALDQSKAVWPCG</sequence>
<dbReference type="Gene3D" id="2.60.120.1140">
    <property type="entry name" value="Protein of unknown function DUF192"/>
    <property type="match status" value="1"/>
</dbReference>
<evidence type="ECO:0000313" key="2">
    <source>
        <dbReference type="EMBL" id="QUS35212.1"/>
    </source>
</evidence>
<evidence type="ECO:0000313" key="3">
    <source>
        <dbReference type="Proteomes" id="UP000679284"/>
    </source>
</evidence>
<dbReference type="EMBL" id="CP047289">
    <property type="protein sequence ID" value="QUS35212.1"/>
    <property type="molecule type" value="Genomic_DNA"/>
</dbReference>
<dbReference type="Proteomes" id="UP000679284">
    <property type="component" value="Chromosome"/>
</dbReference>
<name>A0A8J8MRN8_9RHOB</name>
<reference evidence="2" key="1">
    <citation type="submission" date="2020-01" db="EMBL/GenBank/DDBJ databases">
        <authorList>
            <person name="Yang Y."/>
            <person name="Kwon Y.M."/>
        </authorList>
    </citation>
    <scope>NUCLEOTIDE SEQUENCE</scope>
    <source>
        <strain evidence="2">PG104</strain>
    </source>
</reference>
<dbReference type="PANTHER" id="PTHR37953">
    <property type="entry name" value="UPF0127 PROTEIN MJ1496"/>
    <property type="match status" value="1"/>
</dbReference>
<dbReference type="PANTHER" id="PTHR37953:SF1">
    <property type="entry name" value="UPF0127 PROTEIN MJ1496"/>
    <property type="match status" value="1"/>
</dbReference>
<proteinExistence type="predicted"/>
<dbReference type="Pfam" id="PF02643">
    <property type="entry name" value="DUF192"/>
    <property type="match status" value="1"/>
</dbReference>
<feature type="chain" id="PRO_5035268891" evidence="1">
    <location>
        <begin position="25"/>
        <end position="159"/>
    </location>
</feature>
<dbReference type="InterPro" id="IPR003795">
    <property type="entry name" value="DUF192"/>
</dbReference>
<dbReference type="InterPro" id="IPR038695">
    <property type="entry name" value="Saro_0823-like_sf"/>
</dbReference>
<organism evidence="2 3">
    <name type="scientific">Falsirhodobacter algicola</name>
    <dbReference type="NCBI Taxonomy" id="2692330"/>
    <lineage>
        <taxon>Bacteria</taxon>
        <taxon>Pseudomonadati</taxon>
        <taxon>Pseudomonadota</taxon>
        <taxon>Alphaproteobacteria</taxon>
        <taxon>Rhodobacterales</taxon>
        <taxon>Paracoccaceae</taxon>
        <taxon>Falsirhodobacter</taxon>
    </lineage>
</organism>
<gene>
    <name evidence="2" type="ORF">GR316_02330</name>
</gene>
<protein>
    <submittedName>
        <fullName evidence="2">DUF192 domain-containing protein</fullName>
    </submittedName>
</protein>
<dbReference type="KEGG" id="fap:GR316_02330"/>
<evidence type="ECO:0000256" key="1">
    <source>
        <dbReference type="SAM" id="SignalP"/>
    </source>
</evidence>
<keyword evidence="3" id="KW-1185">Reference proteome</keyword>
<feature type="signal peptide" evidence="1">
    <location>
        <begin position="1"/>
        <end position="24"/>
    </location>
</feature>
<accession>A0A8J8MRN8</accession>
<keyword evidence="1" id="KW-0732">Signal</keyword>
<dbReference type="AlphaFoldDB" id="A0A8J8MRN8"/>